<evidence type="ECO:0000313" key="1">
    <source>
        <dbReference type="EMBL" id="CAB4122893.1"/>
    </source>
</evidence>
<sequence length="72" mass="8613">MLYKVIDLSTMEYQEVIGADLPKEYYILNRRKGRKTKYYIPHMNKYISIESNIIEKYGVPGNLEELRRNNTP</sequence>
<proteinExistence type="predicted"/>
<organism evidence="1">
    <name type="scientific">uncultured Caudovirales phage</name>
    <dbReference type="NCBI Taxonomy" id="2100421"/>
    <lineage>
        <taxon>Viruses</taxon>
        <taxon>Duplodnaviria</taxon>
        <taxon>Heunggongvirae</taxon>
        <taxon>Uroviricota</taxon>
        <taxon>Caudoviricetes</taxon>
        <taxon>Peduoviridae</taxon>
        <taxon>Maltschvirus</taxon>
        <taxon>Maltschvirus maltsch</taxon>
    </lineage>
</organism>
<name>A0A6J5KNU5_9CAUD</name>
<reference evidence="1" key="1">
    <citation type="submission" date="2020-04" db="EMBL/GenBank/DDBJ databases">
        <authorList>
            <person name="Chiriac C."/>
            <person name="Salcher M."/>
            <person name="Ghai R."/>
            <person name="Kavagutti S V."/>
        </authorList>
    </citation>
    <scope>NUCLEOTIDE SEQUENCE</scope>
</reference>
<gene>
    <name evidence="1" type="ORF">UFOVP29_91</name>
</gene>
<dbReference type="EMBL" id="LR796167">
    <property type="protein sequence ID" value="CAB4122893.1"/>
    <property type="molecule type" value="Genomic_DNA"/>
</dbReference>
<protein>
    <submittedName>
        <fullName evidence="1">Uncharacterized protein</fullName>
    </submittedName>
</protein>
<accession>A0A6J5KNU5</accession>